<name>A0A3B0S707_9ZZZZ</name>
<proteinExistence type="predicted"/>
<sequence length="414" mass="44691">MSAGEKTEPSSAFSRLTVIAIISVGIFTFSAFIVLSAYAPVLRDGNDGRGHALSKSAIGYAFLVALLEETGVPVLVARGAEPQARDGVLVYTPRDIKAMEQLGSLDEYQITVIVLPKWKATPDPMKPKWVRRAGMTLLTPLTLTLGERDVTLEFRRRKDAPQIIIEAADASGSLITQGAASQNIGVIENLQYFTPDDTLEPILKTKNGEILFAKVKDLPLYIISDTDLANTHGLYNVDRAKLTAAFFDYARVGGPVVFDLSLHGIARTRNIVRLALEPPFLAATLSALLGALLLGLKGAARFGPIRTQAPPFDAGKAALADNSAALIHMAKREEAFGARYADMTRRGIAKAIGAPKNLSPTELDALIDKISVGKPDVHFSILAHQVGAAGGVAPFVRAARRLYQFKKEIMRDHR</sequence>
<keyword evidence="1" id="KW-1133">Transmembrane helix</keyword>
<evidence type="ECO:0008006" key="3">
    <source>
        <dbReference type="Google" id="ProtNLM"/>
    </source>
</evidence>
<keyword evidence="1" id="KW-0472">Membrane</keyword>
<feature type="transmembrane region" description="Helical" evidence="1">
    <location>
        <begin position="12"/>
        <end position="39"/>
    </location>
</feature>
<reference evidence="2" key="1">
    <citation type="submission" date="2018-06" db="EMBL/GenBank/DDBJ databases">
        <authorList>
            <person name="Zhirakovskaya E."/>
        </authorList>
    </citation>
    <scope>NUCLEOTIDE SEQUENCE</scope>
</reference>
<gene>
    <name evidence="2" type="ORF">MNBD_ALPHA05-527</name>
</gene>
<evidence type="ECO:0000313" key="2">
    <source>
        <dbReference type="EMBL" id="VAW01911.1"/>
    </source>
</evidence>
<keyword evidence="1" id="KW-0812">Transmembrane</keyword>
<dbReference type="AlphaFoldDB" id="A0A3B0S707"/>
<accession>A0A3B0S707</accession>
<dbReference type="EMBL" id="UOEH01000350">
    <property type="protein sequence ID" value="VAW01911.1"/>
    <property type="molecule type" value="Genomic_DNA"/>
</dbReference>
<evidence type="ECO:0000256" key="1">
    <source>
        <dbReference type="SAM" id="Phobius"/>
    </source>
</evidence>
<protein>
    <recommendedName>
        <fullName evidence="3">DUF4350 domain-containing protein</fullName>
    </recommendedName>
</protein>
<organism evidence="2">
    <name type="scientific">hydrothermal vent metagenome</name>
    <dbReference type="NCBI Taxonomy" id="652676"/>
    <lineage>
        <taxon>unclassified sequences</taxon>
        <taxon>metagenomes</taxon>
        <taxon>ecological metagenomes</taxon>
    </lineage>
</organism>